<dbReference type="InterPro" id="IPR036869">
    <property type="entry name" value="J_dom_sf"/>
</dbReference>
<dbReference type="InterPro" id="IPR011657">
    <property type="entry name" value="CNT_C_dom"/>
</dbReference>
<evidence type="ECO:0000256" key="2">
    <source>
        <dbReference type="ARBA" id="ARBA00009033"/>
    </source>
</evidence>
<evidence type="ECO:0000256" key="7">
    <source>
        <dbReference type="SAM" id="MobiDB-lite"/>
    </source>
</evidence>
<dbReference type="InterPro" id="IPR008276">
    <property type="entry name" value="C_nuclsd_transpt"/>
</dbReference>
<feature type="transmembrane region" description="Helical" evidence="8">
    <location>
        <begin position="83"/>
        <end position="102"/>
    </location>
</feature>
<evidence type="ECO:0000313" key="11">
    <source>
        <dbReference type="Proteomes" id="UP000613177"/>
    </source>
</evidence>
<dbReference type="CDD" id="cd06257">
    <property type="entry name" value="DnaJ"/>
    <property type="match status" value="1"/>
</dbReference>
<dbReference type="InterPro" id="IPR018253">
    <property type="entry name" value="DnaJ_domain_CS"/>
</dbReference>
<dbReference type="GO" id="GO:0005886">
    <property type="term" value="C:plasma membrane"/>
    <property type="evidence" value="ECO:0007669"/>
    <property type="project" value="UniProtKB-SubCell"/>
</dbReference>
<keyword evidence="11" id="KW-1185">Reference proteome</keyword>
<keyword evidence="4 8" id="KW-0812">Transmembrane</keyword>
<dbReference type="PROSITE" id="PS50076">
    <property type="entry name" value="DNAJ_2"/>
    <property type="match status" value="1"/>
</dbReference>
<dbReference type="Pfam" id="PF14308">
    <property type="entry name" value="DnaJ-X"/>
    <property type="match status" value="1"/>
</dbReference>
<gene>
    <name evidence="10" type="ORF">INT48_007251</name>
</gene>
<dbReference type="GO" id="GO:0005337">
    <property type="term" value="F:nucleoside transmembrane transporter activity"/>
    <property type="evidence" value="ECO:0007669"/>
    <property type="project" value="InterPro"/>
</dbReference>
<dbReference type="Pfam" id="PF00226">
    <property type="entry name" value="DnaJ"/>
    <property type="match status" value="1"/>
</dbReference>
<evidence type="ECO:0000313" key="10">
    <source>
        <dbReference type="EMBL" id="KAG2228758.1"/>
    </source>
</evidence>
<evidence type="ECO:0000256" key="8">
    <source>
        <dbReference type="SAM" id="Phobius"/>
    </source>
</evidence>
<feature type="transmembrane region" description="Helical" evidence="8">
    <location>
        <begin position="53"/>
        <end position="71"/>
    </location>
</feature>
<dbReference type="PANTHER" id="PTHR10590">
    <property type="entry name" value="SODIUM/NUCLEOSIDE COTRANSPORTER"/>
    <property type="match status" value="1"/>
</dbReference>
<dbReference type="PRINTS" id="PR00625">
    <property type="entry name" value="JDOMAIN"/>
</dbReference>
<feature type="transmembrane region" description="Helical" evidence="8">
    <location>
        <begin position="244"/>
        <end position="261"/>
    </location>
</feature>
<dbReference type="Pfam" id="PF01773">
    <property type="entry name" value="Nucleos_tra2_N"/>
    <property type="match status" value="1"/>
</dbReference>
<name>A0A8H7VU09_9FUNG</name>
<dbReference type="SUPFAM" id="SSF46565">
    <property type="entry name" value="Chaperone J-domain"/>
    <property type="match status" value="1"/>
</dbReference>
<evidence type="ECO:0000256" key="1">
    <source>
        <dbReference type="ARBA" id="ARBA00004651"/>
    </source>
</evidence>
<protein>
    <recommendedName>
        <fullName evidence="9">J domain-containing protein</fullName>
    </recommendedName>
</protein>
<evidence type="ECO:0000256" key="6">
    <source>
        <dbReference type="ARBA" id="ARBA00023136"/>
    </source>
</evidence>
<feature type="transmembrane region" description="Helical" evidence="8">
    <location>
        <begin position="167"/>
        <end position="189"/>
    </location>
</feature>
<comment type="caution">
    <text evidence="10">The sequence shown here is derived from an EMBL/GenBank/DDBJ whole genome shotgun (WGS) entry which is preliminary data.</text>
</comment>
<evidence type="ECO:0000256" key="5">
    <source>
        <dbReference type="ARBA" id="ARBA00022989"/>
    </source>
</evidence>
<accession>A0A8H7VU09</accession>
<organism evidence="10 11">
    <name type="scientific">Thamnidium elegans</name>
    <dbReference type="NCBI Taxonomy" id="101142"/>
    <lineage>
        <taxon>Eukaryota</taxon>
        <taxon>Fungi</taxon>
        <taxon>Fungi incertae sedis</taxon>
        <taxon>Mucoromycota</taxon>
        <taxon>Mucoromycotina</taxon>
        <taxon>Mucoromycetes</taxon>
        <taxon>Mucorales</taxon>
        <taxon>Mucorineae</taxon>
        <taxon>Mucoraceae</taxon>
        <taxon>Thamnidium</taxon>
    </lineage>
</organism>
<feature type="transmembrane region" description="Helical" evidence="8">
    <location>
        <begin position="108"/>
        <end position="126"/>
    </location>
</feature>
<feature type="domain" description="J" evidence="9">
    <location>
        <begin position="531"/>
        <end position="596"/>
    </location>
</feature>
<keyword evidence="5 8" id="KW-1133">Transmembrane helix</keyword>
<feature type="transmembrane region" description="Helical" evidence="8">
    <location>
        <begin position="421"/>
        <end position="445"/>
    </location>
</feature>
<dbReference type="InterPro" id="IPR001623">
    <property type="entry name" value="DnaJ_domain"/>
</dbReference>
<dbReference type="Pfam" id="PF07670">
    <property type="entry name" value="Gate"/>
    <property type="match status" value="1"/>
</dbReference>
<keyword evidence="3" id="KW-1003">Cell membrane</keyword>
<dbReference type="Gene3D" id="1.10.287.110">
    <property type="entry name" value="DnaJ domain"/>
    <property type="match status" value="1"/>
</dbReference>
<evidence type="ECO:0000259" key="9">
    <source>
        <dbReference type="PROSITE" id="PS50076"/>
    </source>
</evidence>
<comment type="subcellular location">
    <subcellularLocation>
        <location evidence="1">Cell membrane</location>
        <topology evidence="1">Multi-pass membrane protein</topology>
    </subcellularLocation>
</comment>
<evidence type="ECO:0000256" key="3">
    <source>
        <dbReference type="ARBA" id="ARBA00022475"/>
    </source>
</evidence>
<comment type="similarity">
    <text evidence="2">Belongs to the concentrative nucleoside transporter (CNT) (TC 2.A.41) family.</text>
</comment>
<keyword evidence="6 8" id="KW-0472">Membrane</keyword>
<dbReference type="PANTHER" id="PTHR10590:SF4">
    <property type="entry name" value="SOLUTE CARRIER FAMILY 28 MEMBER 3"/>
    <property type="match status" value="1"/>
</dbReference>
<dbReference type="Proteomes" id="UP000613177">
    <property type="component" value="Unassembled WGS sequence"/>
</dbReference>
<dbReference type="SMART" id="SM00271">
    <property type="entry name" value="DnaJ"/>
    <property type="match status" value="1"/>
</dbReference>
<evidence type="ECO:0000256" key="4">
    <source>
        <dbReference type="ARBA" id="ARBA00022692"/>
    </source>
</evidence>
<sequence>MEQDSVTITINQKEGSIGSTESRSIEEVTRPVVMTLNSVSSTLEKFLTPKKRSIIYGILVTLIIVSIVFSFPESQDSPRLKRLVSLFGMFVFIIMTFAASVHRQHVQWNTISTAILLQFLLALFVFRTSVGHDLFRWVSAFVETFLHNAYYGSEFVFGTTAANAGTFALNVFPALIFFASVVQMLYYLGTIQWVLSKVSVVFIYLLGISGAESVVAIASVSCCENPLLIQPLLRRLTKSEIHQIMTSGFATISGSVLYGYISMGVSGQALLTSCIMSIPCSVAISKLRYPETEISETKEKIQVHVDEETTNLLQAAGKGADIGIKISFLILANIISILAILYATNQFLTWLGNFVNINELTLQLITGYIFVPIAWLIGADNKDLVLVGRLMATKIWSNEFIAFQQLTNEYKGQLTLRSELVSTYALCGFANFGSVGMQVGVMGALAPTRLDDISQLAISALICGSLSTWLSAAVAEFFPEGHSMGQKVSVKCWACGKVDTYSVTEPTARSMPSKPKTTKTKGSDEKPVSTEYYELLGISHTATQDDIKKAYRKMAIKYHPDKNRNDPTAEDKFKKLSEAYQVLSDPKLRKRYNEVGEENGVRPDGGFGKFLYTGFGFVDIIGEISIGKDMREALETAEEEEGDPETFTAEEKAAKEVQKVEAEQARNLIRIKRVEILCQKLIEKLNLYTPNTEQQFIETVKKEAEDLKLENHGVELLHTIGYIYNMKVNQYSSKKFAFGLGGMFHSMKEKGYIFSQTVGTLRTAYDLQSTFGELQKAEENGITEEEKAKLEEAAAIKGLQAIWRGSKLEIEGVLRDVCDEVLNDDKCSKEEISKRLHALRIIGTLYQSVIADPEPAAH</sequence>
<proteinExistence type="inferred from homology"/>
<dbReference type="PROSITE" id="PS00636">
    <property type="entry name" value="DNAJ_1"/>
    <property type="match status" value="1"/>
</dbReference>
<dbReference type="AlphaFoldDB" id="A0A8H7VU09"/>
<dbReference type="EMBL" id="JAEPRE010000364">
    <property type="protein sequence ID" value="KAG2228758.1"/>
    <property type="molecule type" value="Genomic_DNA"/>
</dbReference>
<feature type="transmembrane region" description="Helical" evidence="8">
    <location>
        <begin position="328"/>
        <end position="348"/>
    </location>
</feature>
<dbReference type="Pfam" id="PF07662">
    <property type="entry name" value="Nucleos_tra2_C"/>
    <property type="match status" value="1"/>
</dbReference>
<dbReference type="GO" id="GO:0015293">
    <property type="term" value="F:symporter activity"/>
    <property type="evidence" value="ECO:0007669"/>
    <property type="project" value="TreeGrafter"/>
</dbReference>
<feature type="transmembrane region" description="Helical" evidence="8">
    <location>
        <begin position="360"/>
        <end position="379"/>
    </location>
</feature>
<reference evidence="10" key="1">
    <citation type="submission" date="2021-01" db="EMBL/GenBank/DDBJ databases">
        <title>Metabolic potential, ecology and presence of endohyphal bacteria is reflected in genomic diversity of Mucoromycotina.</title>
        <authorList>
            <person name="Muszewska A."/>
            <person name="Okrasinska A."/>
            <person name="Steczkiewicz K."/>
            <person name="Drgas O."/>
            <person name="Orlowska M."/>
            <person name="Perlinska-Lenart U."/>
            <person name="Aleksandrzak-Piekarczyk T."/>
            <person name="Szatraj K."/>
            <person name="Zielenkiewicz U."/>
            <person name="Pilsyk S."/>
            <person name="Malc E."/>
            <person name="Mieczkowski P."/>
            <person name="Kruszewska J.S."/>
            <person name="Biernat P."/>
            <person name="Pawlowska J."/>
        </authorList>
    </citation>
    <scope>NUCLEOTIDE SEQUENCE</scope>
    <source>
        <strain evidence="10">WA0000018081</strain>
    </source>
</reference>
<dbReference type="InterPro" id="IPR002668">
    <property type="entry name" value="CNT_N_dom"/>
</dbReference>
<dbReference type="InterPro" id="IPR011642">
    <property type="entry name" value="Gate_dom"/>
</dbReference>
<dbReference type="InterPro" id="IPR026894">
    <property type="entry name" value="DnaJ_X"/>
</dbReference>
<feature type="region of interest" description="Disordered" evidence="7">
    <location>
        <begin position="506"/>
        <end position="525"/>
    </location>
</feature>
<feature type="transmembrane region" description="Helical" evidence="8">
    <location>
        <begin position="201"/>
        <end position="223"/>
    </location>
</feature>